<feature type="region of interest" description="Disordered" evidence="1">
    <location>
        <begin position="310"/>
        <end position="421"/>
    </location>
</feature>
<dbReference type="Pfam" id="PF08325">
    <property type="entry name" value="WLM"/>
    <property type="match status" value="1"/>
</dbReference>
<gene>
    <name evidence="3" type="ORF">LTR09_003117</name>
</gene>
<feature type="region of interest" description="Disordered" evidence="1">
    <location>
        <begin position="228"/>
        <end position="247"/>
    </location>
</feature>
<dbReference type="PROSITE" id="PS51397">
    <property type="entry name" value="WLM"/>
    <property type="match status" value="1"/>
</dbReference>
<dbReference type="InterPro" id="IPR053136">
    <property type="entry name" value="UTP_pyrophosphatase-like"/>
</dbReference>
<feature type="compositionally biased region" description="Basic and acidic residues" evidence="1">
    <location>
        <begin position="259"/>
        <end position="271"/>
    </location>
</feature>
<feature type="domain" description="WLM" evidence="2">
    <location>
        <begin position="10"/>
        <end position="259"/>
    </location>
</feature>
<evidence type="ECO:0000313" key="4">
    <source>
        <dbReference type="Proteomes" id="UP001271007"/>
    </source>
</evidence>
<keyword evidence="4" id="KW-1185">Reference proteome</keyword>
<feature type="region of interest" description="Disordered" evidence="1">
    <location>
        <begin position="256"/>
        <end position="290"/>
    </location>
</feature>
<proteinExistence type="predicted"/>
<evidence type="ECO:0000256" key="1">
    <source>
        <dbReference type="SAM" id="MobiDB-lite"/>
    </source>
</evidence>
<protein>
    <recommendedName>
        <fullName evidence="2">WLM domain-containing protein</fullName>
    </recommendedName>
</protein>
<dbReference type="PANTHER" id="PTHR30399:SF1">
    <property type="entry name" value="UTP PYROPHOSPHATASE"/>
    <property type="match status" value="1"/>
</dbReference>
<comment type="caution">
    <text evidence="3">The sequence shown here is derived from an EMBL/GenBank/DDBJ whole genome shotgun (WGS) entry which is preliminary data.</text>
</comment>
<dbReference type="PANTHER" id="PTHR30399">
    <property type="entry name" value="UNCHARACTERIZED PROTEIN YGJP"/>
    <property type="match status" value="1"/>
</dbReference>
<dbReference type="InterPro" id="IPR013536">
    <property type="entry name" value="WLM_dom"/>
</dbReference>
<reference evidence="3" key="1">
    <citation type="submission" date="2023-04" db="EMBL/GenBank/DDBJ databases">
        <title>Black Yeasts Isolated from many extreme environments.</title>
        <authorList>
            <person name="Coleine C."/>
            <person name="Stajich J.E."/>
            <person name="Selbmann L."/>
        </authorList>
    </citation>
    <scope>NUCLEOTIDE SEQUENCE</scope>
    <source>
        <strain evidence="3">CCFEE 5312</strain>
    </source>
</reference>
<feature type="compositionally biased region" description="Acidic residues" evidence="1">
    <location>
        <begin position="396"/>
        <end position="406"/>
    </location>
</feature>
<feature type="compositionally biased region" description="Basic and acidic residues" evidence="1">
    <location>
        <begin position="376"/>
        <end position="395"/>
    </location>
</feature>
<feature type="compositionally biased region" description="Basic and acidic residues" evidence="1">
    <location>
        <begin position="184"/>
        <end position="193"/>
    </location>
</feature>
<sequence>MPLGFERLNERTQRPNALINFIKPLTTSSPEDQKIAKNFLERIAAQCYPVMKKDHLSVMALEEYPPNPEFIGRNFNAGEVIQLVLKDKSGRWLSFKFVQMVMMHELAHCKQMNHSRYFWNERNRFAVHMEELWAAGYKGEGLWGRGVDLTSGGVVSDRMPDDVDIPEHLCGGTYRRGRRGKKKPGQDSGDKPKLTYAERQQRRIAKKFGTHGDGQSLGEDDLVRGALEHGGKRHQGKPRVANSKRGRELRASAALARFDAMKKQPPLRKDGDDSETDSGEDDDDEFADGLDIFSTFEKIKDQRGRELYKVCGDEGEQDEGGQTEMNELSRIRMEENGELGGGGRKKPVSERSRPAKRPAKRPYQDSETESDGDDAEYMKQEQPKPAKRQDQHQDSEMESEEDEEEANGLRPAGQTKTISKVSNVRNSPCELAVTAQPIAAGLRKETAPIDSNGSAQFQPAITSTSELAIARDAFNCPICSLENDLASSTCMACSNVLKPSLMRNSWRCKSATCKGSKYVNAADVGRCGVCGAQKPAAAAPPMGITNGDVLRWD</sequence>
<dbReference type="Proteomes" id="UP001271007">
    <property type="component" value="Unassembled WGS sequence"/>
</dbReference>
<dbReference type="Gene3D" id="3.30.2010.10">
    <property type="entry name" value="Metalloproteases ('zincins'), catalytic domain"/>
    <property type="match status" value="1"/>
</dbReference>
<feature type="compositionally biased region" description="Acidic residues" evidence="1">
    <location>
        <begin position="366"/>
        <end position="375"/>
    </location>
</feature>
<evidence type="ECO:0000259" key="2">
    <source>
        <dbReference type="PROSITE" id="PS51397"/>
    </source>
</evidence>
<evidence type="ECO:0000313" key="3">
    <source>
        <dbReference type="EMBL" id="KAK3055883.1"/>
    </source>
</evidence>
<feature type="compositionally biased region" description="Acidic residues" evidence="1">
    <location>
        <begin position="272"/>
        <end position="288"/>
    </location>
</feature>
<accession>A0AAJ0GEC3</accession>
<dbReference type="AlphaFoldDB" id="A0AAJ0GEC3"/>
<name>A0AAJ0GEC3_9PEZI</name>
<feature type="region of interest" description="Disordered" evidence="1">
    <location>
        <begin position="166"/>
        <end position="195"/>
    </location>
</feature>
<organism evidence="3 4">
    <name type="scientific">Extremus antarcticus</name>
    <dbReference type="NCBI Taxonomy" id="702011"/>
    <lineage>
        <taxon>Eukaryota</taxon>
        <taxon>Fungi</taxon>
        <taxon>Dikarya</taxon>
        <taxon>Ascomycota</taxon>
        <taxon>Pezizomycotina</taxon>
        <taxon>Dothideomycetes</taxon>
        <taxon>Dothideomycetidae</taxon>
        <taxon>Mycosphaerellales</taxon>
        <taxon>Extremaceae</taxon>
        <taxon>Extremus</taxon>
    </lineage>
</organism>
<dbReference type="EMBL" id="JAWDJX010000007">
    <property type="protein sequence ID" value="KAK3055883.1"/>
    <property type="molecule type" value="Genomic_DNA"/>
</dbReference>